<feature type="signal peptide" evidence="1">
    <location>
        <begin position="1"/>
        <end position="18"/>
    </location>
</feature>
<organism evidence="2 3">
    <name type="scientific">Pristionchus fissidentatus</name>
    <dbReference type="NCBI Taxonomy" id="1538716"/>
    <lineage>
        <taxon>Eukaryota</taxon>
        <taxon>Metazoa</taxon>
        <taxon>Ecdysozoa</taxon>
        <taxon>Nematoda</taxon>
        <taxon>Chromadorea</taxon>
        <taxon>Rhabditida</taxon>
        <taxon>Rhabditina</taxon>
        <taxon>Diplogasteromorpha</taxon>
        <taxon>Diplogasteroidea</taxon>
        <taxon>Neodiplogasteridae</taxon>
        <taxon>Pristionchus</taxon>
    </lineage>
</organism>
<sequence length="89" mass="10280">IMRLLILIALTLVSAAVGIQTYSGTCRYDNSMVYETGYDPRPMTNSERNQMLNYESQWTQYGVQTGQYWRGQNSMPTPPRIPCFCRNCQ</sequence>
<comment type="caution">
    <text evidence="2">The sequence shown here is derived from an EMBL/GenBank/DDBJ whole genome shotgun (WGS) entry which is preliminary data.</text>
</comment>
<feature type="non-terminal residue" evidence="2">
    <location>
        <position position="1"/>
    </location>
</feature>
<dbReference type="AlphaFoldDB" id="A0AAV5UXL7"/>
<keyword evidence="1" id="KW-0732">Signal</keyword>
<evidence type="ECO:0008006" key="4">
    <source>
        <dbReference type="Google" id="ProtNLM"/>
    </source>
</evidence>
<feature type="chain" id="PRO_5043517923" description="Secreted protein" evidence="1">
    <location>
        <begin position="19"/>
        <end position="89"/>
    </location>
</feature>
<evidence type="ECO:0000313" key="2">
    <source>
        <dbReference type="EMBL" id="GMT10930.1"/>
    </source>
</evidence>
<protein>
    <recommendedName>
        <fullName evidence="4">Secreted protein</fullName>
    </recommendedName>
</protein>
<evidence type="ECO:0000313" key="3">
    <source>
        <dbReference type="Proteomes" id="UP001432322"/>
    </source>
</evidence>
<accession>A0AAV5UXL7</accession>
<dbReference type="SUPFAM" id="SSF55149">
    <property type="entry name" value="Pepsin inhibitor-3"/>
    <property type="match status" value="1"/>
</dbReference>
<evidence type="ECO:0000256" key="1">
    <source>
        <dbReference type="SAM" id="SignalP"/>
    </source>
</evidence>
<gene>
    <name evidence="2" type="ORF">PFISCL1PPCAC_2227</name>
</gene>
<reference evidence="2" key="1">
    <citation type="submission" date="2023-10" db="EMBL/GenBank/DDBJ databases">
        <title>Genome assembly of Pristionchus species.</title>
        <authorList>
            <person name="Yoshida K."/>
            <person name="Sommer R.J."/>
        </authorList>
    </citation>
    <scope>NUCLEOTIDE SEQUENCE</scope>
    <source>
        <strain evidence="2">RS5133</strain>
    </source>
</reference>
<dbReference type="EMBL" id="BTSY01000001">
    <property type="protein sequence ID" value="GMT10930.1"/>
    <property type="molecule type" value="Genomic_DNA"/>
</dbReference>
<name>A0AAV5UXL7_9BILA</name>
<keyword evidence="3" id="KW-1185">Reference proteome</keyword>
<proteinExistence type="predicted"/>
<feature type="non-terminal residue" evidence="2">
    <location>
        <position position="89"/>
    </location>
</feature>
<dbReference type="Proteomes" id="UP001432322">
    <property type="component" value="Unassembled WGS sequence"/>
</dbReference>